<name>A0A6I4II00_9FLAO</name>
<feature type="transmembrane region" description="Helical" evidence="1">
    <location>
        <begin position="16"/>
        <end position="35"/>
    </location>
</feature>
<keyword evidence="1" id="KW-1133">Transmembrane helix</keyword>
<feature type="transmembrane region" description="Helical" evidence="1">
    <location>
        <begin position="130"/>
        <end position="155"/>
    </location>
</feature>
<evidence type="ECO:0000256" key="1">
    <source>
        <dbReference type="SAM" id="Phobius"/>
    </source>
</evidence>
<keyword evidence="1" id="KW-0812">Transmembrane</keyword>
<sequence length="160" mass="18814">MISISAFTLDFKKLNVYHYFWITALLILTLGVYFHNLPDNTLDINIHDTYFVIEHLHAAILLTLFYFLNGIGYWLVEKVLKKKLLNVLTIIHCIILFGSFISYWLVFIYSKLFLSNPFPLFDNYDLINKTLLLSFLLIFFIGLPIYFINLLIGIFRKSSS</sequence>
<protein>
    <recommendedName>
        <fullName evidence="4">Cytochrome C and Quinol oxidase polypeptide I</fullName>
    </recommendedName>
</protein>
<feature type="transmembrane region" description="Helical" evidence="1">
    <location>
        <begin position="88"/>
        <end position="110"/>
    </location>
</feature>
<evidence type="ECO:0000313" key="3">
    <source>
        <dbReference type="Proteomes" id="UP000431264"/>
    </source>
</evidence>
<organism evidence="2 3">
    <name type="scientific">Flavobacterium profundi</name>
    <dbReference type="NCBI Taxonomy" id="1774945"/>
    <lineage>
        <taxon>Bacteria</taxon>
        <taxon>Pseudomonadati</taxon>
        <taxon>Bacteroidota</taxon>
        <taxon>Flavobacteriia</taxon>
        <taxon>Flavobacteriales</taxon>
        <taxon>Flavobacteriaceae</taxon>
        <taxon>Flavobacterium</taxon>
    </lineage>
</organism>
<dbReference type="SUPFAM" id="SSF81442">
    <property type="entry name" value="Cytochrome c oxidase subunit I-like"/>
    <property type="match status" value="1"/>
</dbReference>
<evidence type="ECO:0000313" key="2">
    <source>
        <dbReference type="EMBL" id="MVO09194.1"/>
    </source>
</evidence>
<proteinExistence type="predicted"/>
<gene>
    <name evidence="2" type="ORF">GOQ30_08480</name>
</gene>
<dbReference type="RefSeq" id="WP_140997579.1">
    <property type="nucleotide sequence ID" value="NZ_VDCZ01000005.1"/>
</dbReference>
<dbReference type="InterPro" id="IPR036927">
    <property type="entry name" value="Cyt_c_oxase-like_su1_sf"/>
</dbReference>
<dbReference type="OrthoDB" id="1376924at2"/>
<comment type="caution">
    <text evidence="2">The sequence shown here is derived from an EMBL/GenBank/DDBJ whole genome shotgun (WGS) entry which is preliminary data.</text>
</comment>
<dbReference type="EMBL" id="WQLW01000005">
    <property type="protein sequence ID" value="MVO09194.1"/>
    <property type="molecule type" value="Genomic_DNA"/>
</dbReference>
<keyword evidence="1" id="KW-0472">Membrane</keyword>
<dbReference type="Proteomes" id="UP000431264">
    <property type="component" value="Unassembled WGS sequence"/>
</dbReference>
<dbReference type="Gene3D" id="1.20.210.10">
    <property type="entry name" value="Cytochrome c oxidase-like, subunit I domain"/>
    <property type="match status" value="1"/>
</dbReference>
<feature type="transmembrane region" description="Helical" evidence="1">
    <location>
        <begin position="55"/>
        <end position="76"/>
    </location>
</feature>
<keyword evidence="3" id="KW-1185">Reference proteome</keyword>
<reference evidence="3" key="1">
    <citation type="submission" date="2019-05" db="EMBL/GenBank/DDBJ databases">
        <title>Flavobacterium profundi sp. nov., isolated from a deep-sea seamount.</title>
        <authorList>
            <person name="Zhang D.-C."/>
        </authorList>
    </citation>
    <scope>NUCLEOTIDE SEQUENCE [LARGE SCALE GENOMIC DNA]</scope>
    <source>
        <strain evidence="3">TP390</strain>
    </source>
</reference>
<dbReference type="AlphaFoldDB" id="A0A6I4II00"/>
<evidence type="ECO:0008006" key="4">
    <source>
        <dbReference type="Google" id="ProtNLM"/>
    </source>
</evidence>
<accession>A0A6I4II00</accession>